<comment type="caution">
    <text evidence="1">The sequence shown here is derived from an EMBL/GenBank/DDBJ whole genome shotgun (WGS) entry which is preliminary data.</text>
</comment>
<reference evidence="1" key="1">
    <citation type="journal article" date="2021" name="Proc. Natl. Acad. Sci. U.S.A.">
        <title>Global biogeography of chemosynthetic symbionts reveals both localized and globally distributed symbiont groups. .</title>
        <authorList>
            <person name="Osvatic J.T."/>
            <person name="Wilkins L.G.E."/>
            <person name="Leibrecht L."/>
            <person name="Leray M."/>
            <person name="Zauner S."/>
            <person name="Polzin J."/>
            <person name="Camacho Y."/>
            <person name="Gros O."/>
            <person name="van Gils J.A."/>
            <person name="Eisen J.A."/>
            <person name="Petersen J.M."/>
            <person name="Yuen B."/>
        </authorList>
    </citation>
    <scope>NUCLEOTIDE SEQUENCE</scope>
    <source>
        <strain evidence="1">MAGL173</strain>
    </source>
</reference>
<evidence type="ECO:0000313" key="2">
    <source>
        <dbReference type="Proteomes" id="UP000886687"/>
    </source>
</evidence>
<organism evidence="1 2">
    <name type="scientific">Candidatus Thiodiazotropha lotti</name>
    <dbReference type="NCBI Taxonomy" id="2792787"/>
    <lineage>
        <taxon>Bacteria</taxon>
        <taxon>Pseudomonadati</taxon>
        <taxon>Pseudomonadota</taxon>
        <taxon>Gammaproteobacteria</taxon>
        <taxon>Chromatiales</taxon>
        <taxon>Sedimenticolaceae</taxon>
        <taxon>Candidatus Thiodiazotropha</taxon>
    </lineage>
</organism>
<sequence length="55" mass="6558">MIKWETLDRDAQIKLREEFGHHLDTLPPTCSLDMKVARFKEWLREKGISIEMEKG</sequence>
<dbReference type="EMBL" id="JAEPDI010000002">
    <property type="protein sequence ID" value="MCG7938251.1"/>
    <property type="molecule type" value="Genomic_DNA"/>
</dbReference>
<dbReference type="AlphaFoldDB" id="A0A9E4MYZ8"/>
<proteinExistence type="predicted"/>
<evidence type="ECO:0000313" key="1">
    <source>
        <dbReference type="EMBL" id="MCG7938251.1"/>
    </source>
</evidence>
<dbReference type="Proteomes" id="UP000886687">
    <property type="component" value="Unassembled WGS sequence"/>
</dbReference>
<accession>A0A9E4MYZ8</accession>
<gene>
    <name evidence="1" type="ORF">JAZ04_05245</name>
</gene>
<name>A0A9E4MYZ8_9GAMM</name>
<protein>
    <submittedName>
        <fullName evidence="1">Uncharacterized protein</fullName>
    </submittedName>
</protein>